<organism evidence="2 3">
    <name type="scientific">Anaeromyces robustus</name>
    <dbReference type="NCBI Taxonomy" id="1754192"/>
    <lineage>
        <taxon>Eukaryota</taxon>
        <taxon>Fungi</taxon>
        <taxon>Fungi incertae sedis</taxon>
        <taxon>Chytridiomycota</taxon>
        <taxon>Chytridiomycota incertae sedis</taxon>
        <taxon>Neocallimastigomycetes</taxon>
        <taxon>Neocallimastigales</taxon>
        <taxon>Neocallimastigaceae</taxon>
        <taxon>Anaeromyces</taxon>
    </lineage>
</organism>
<dbReference type="PANTHER" id="PTHR45642:SF139">
    <property type="entry name" value="SGNH HYDROLASE-TYPE ESTERASE DOMAIN-CONTAINING PROTEIN"/>
    <property type="match status" value="1"/>
</dbReference>
<dbReference type="Proteomes" id="UP000193944">
    <property type="component" value="Unassembled WGS sequence"/>
</dbReference>
<name>A0A1Y1WTU1_9FUNG</name>
<dbReference type="GO" id="GO:0016788">
    <property type="term" value="F:hydrolase activity, acting on ester bonds"/>
    <property type="evidence" value="ECO:0007669"/>
    <property type="project" value="InterPro"/>
</dbReference>
<evidence type="ECO:0000313" key="2">
    <source>
        <dbReference type="EMBL" id="ORX76943.1"/>
    </source>
</evidence>
<dbReference type="InterPro" id="IPR050592">
    <property type="entry name" value="GDSL_lipolytic_enzyme"/>
</dbReference>
<accession>A0A1Y1WTU1</accession>
<evidence type="ECO:0008006" key="4">
    <source>
        <dbReference type="Google" id="ProtNLM"/>
    </source>
</evidence>
<keyword evidence="3" id="KW-1185">Reference proteome</keyword>
<dbReference type="AlphaFoldDB" id="A0A1Y1WTU1"/>
<keyword evidence="1" id="KW-0732">Signal</keyword>
<dbReference type="Gene3D" id="3.40.50.1110">
    <property type="entry name" value="SGNH hydrolase"/>
    <property type="match status" value="1"/>
</dbReference>
<gene>
    <name evidence="2" type="ORF">BCR32DRAFT_196619</name>
</gene>
<dbReference type="InterPro" id="IPR036514">
    <property type="entry name" value="SGNH_hydro_sf"/>
</dbReference>
<dbReference type="PANTHER" id="PTHR45642">
    <property type="entry name" value="GDSL ESTERASE/LIPASE EXL3"/>
    <property type="match status" value="1"/>
</dbReference>
<feature type="non-terminal residue" evidence="2">
    <location>
        <position position="1"/>
    </location>
</feature>
<dbReference type="EMBL" id="MCFG01000271">
    <property type="protein sequence ID" value="ORX76943.1"/>
    <property type="molecule type" value="Genomic_DNA"/>
</dbReference>
<evidence type="ECO:0000313" key="3">
    <source>
        <dbReference type="Proteomes" id="UP000193944"/>
    </source>
</evidence>
<comment type="caution">
    <text evidence="2">The sequence shown here is derived from an EMBL/GenBank/DDBJ whole genome shotgun (WGS) entry which is preliminary data.</text>
</comment>
<dbReference type="InterPro" id="IPR001087">
    <property type="entry name" value="GDSL"/>
</dbReference>
<dbReference type="Pfam" id="PF00657">
    <property type="entry name" value="Lipase_GDSL"/>
    <property type="match status" value="1"/>
</dbReference>
<dbReference type="SUPFAM" id="SSF52266">
    <property type="entry name" value="SGNH hydrolase"/>
    <property type="match status" value="1"/>
</dbReference>
<dbReference type="OrthoDB" id="1600564at2759"/>
<reference evidence="2 3" key="2">
    <citation type="submission" date="2016-08" db="EMBL/GenBank/DDBJ databases">
        <title>Pervasive Adenine N6-methylation of Active Genes in Fungi.</title>
        <authorList>
            <consortium name="DOE Joint Genome Institute"/>
            <person name="Mondo S.J."/>
            <person name="Dannebaum R.O."/>
            <person name="Kuo R.C."/>
            <person name="Labutti K."/>
            <person name="Haridas S."/>
            <person name="Kuo A."/>
            <person name="Salamov A."/>
            <person name="Ahrendt S.R."/>
            <person name="Lipzen A."/>
            <person name="Sullivan W."/>
            <person name="Andreopoulos W.B."/>
            <person name="Clum A."/>
            <person name="Lindquist E."/>
            <person name="Daum C."/>
            <person name="Ramamoorthy G.K."/>
            <person name="Gryganskyi A."/>
            <person name="Culley D."/>
            <person name="Magnuson J.K."/>
            <person name="James T.Y."/>
            <person name="O'Malley M.A."/>
            <person name="Stajich J.E."/>
            <person name="Spatafora J.W."/>
            <person name="Visel A."/>
            <person name="Grigoriev I.V."/>
        </authorList>
    </citation>
    <scope>NUCLEOTIDE SEQUENCE [LARGE SCALE GENOMIC DNA]</scope>
    <source>
        <strain evidence="2 3">S4</strain>
    </source>
</reference>
<protein>
    <recommendedName>
        <fullName evidence="4">Carbohydrate esterase family 16 protein</fullName>
    </recommendedName>
</protein>
<evidence type="ECO:0000256" key="1">
    <source>
        <dbReference type="ARBA" id="ARBA00022729"/>
    </source>
</evidence>
<dbReference type="STRING" id="1754192.A0A1Y1WTU1"/>
<sequence length="199" mass="23634">FSTGGYQVSPPMTKQYEWFTKNMLTGQKYSNWDGESSLFIVWFGINDINGKSRITKKTSSEVDELITTSMFNMVNDMYDNGAKNFMFIYVPPMEKFPAYINNRNTNIKTEVINFNENLNKFAKNFQATHLDTNVLVYNSYDEFNYIMENKNEYNIEDITYECKVNNYQICETYFWMDDFHPTQTIHKYLAEDINEFLNT</sequence>
<reference evidence="2 3" key="1">
    <citation type="submission" date="2016-08" db="EMBL/GenBank/DDBJ databases">
        <title>A Parts List for Fungal Cellulosomes Revealed by Comparative Genomics.</title>
        <authorList>
            <consortium name="DOE Joint Genome Institute"/>
            <person name="Haitjema C.H."/>
            <person name="Gilmore S.P."/>
            <person name="Henske J.K."/>
            <person name="Solomon K.V."/>
            <person name="De Groot R."/>
            <person name="Kuo A."/>
            <person name="Mondo S.J."/>
            <person name="Salamov A.A."/>
            <person name="Labutti K."/>
            <person name="Zhao Z."/>
            <person name="Chiniquy J."/>
            <person name="Barry K."/>
            <person name="Brewer H.M."/>
            <person name="Purvine S.O."/>
            <person name="Wright A.T."/>
            <person name="Boxma B."/>
            <person name="Van Alen T."/>
            <person name="Hackstein J.H."/>
            <person name="Baker S.E."/>
            <person name="Grigoriev I.V."/>
            <person name="O'Malley M.A."/>
        </authorList>
    </citation>
    <scope>NUCLEOTIDE SEQUENCE [LARGE SCALE GENOMIC DNA]</scope>
    <source>
        <strain evidence="2 3">S4</strain>
    </source>
</reference>
<feature type="non-terminal residue" evidence="2">
    <location>
        <position position="199"/>
    </location>
</feature>
<proteinExistence type="predicted"/>